<evidence type="ECO:0000313" key="2">
    <source>
        <dbReference type="EMBL" id="TWT89281.1"/>
    </source>
</evidence>
<feature type="transmembrane region" description="Helical" evidence="1">
    <location>
        <begin position="98"/>
        <end position="118"/>
    </location>
</feature>
<evidence type="ECO:0000313" key="3">
    <source>
        <dbReference type="Proteomes" id="UP000316213"/>
    </source>
</evidence>
<feature type="transmembrane region" description="Helical" evidence="1">
    <location>
        <begin position="265"/>
        <end position="282"/>
    </location>
</feature>
<comment type="caution">
    <text evidence="2">The sequence shown here is derived from an EMBL/GenBank/DDBJ whole genome shotgun (WGS) entry which is preliminary data.</text>
</comment>
<sequence length="442" mass="47865">MPRSRSLSIYATVVALPIFVVPQNGFRLSSEINSRLSSDENAVAVSVLAVPVFFFVFLLQSKGRFPRLLIEDWLLIAYAGLMLVSFVCGMFATGSNKVAVATMLFLQTVFPLLSYASVRLLGESAYRQGTAAKFGENFWWTGSVVLSISAVAYFLQTAIDGGAPTRHNLLTNHIGPFYNPKALRFYPIAYSCFCVAMIARALVIAGSGRLGSLLMSLILLAAIGASHSRTAILTVAIGSALVVTSRFSLSRRNENTRLRLDRRSLPVLLVLLGGFFGGLIAVRDSRSVDRLVETVNTLLEGSQLDEGDTNRGERLKEGLAVAMQPLGSMFQPSVRSRGNVRVVNAESGIVDAAVRGGPIAFLIVGLLSCRFAIRMLMLLNGRPSIQSKYWSVLASAVICSTIFCFANIWINVLTEPFFAQIAWASAGIVVSQLHAASINQQP</sequence>
<keyword evidence="3" id="KW-1185">Reference proteome</keyword>
<name>A0A5C5ZR57_9BACT</name>
<feature type="transmembrane region" description="Helical" evidence="1">
    <location>
        <begin position="43"/>
        <end position="61"/>
    </location>
</feature>
<protein>
    <submittedName>
        <fullName evidence="2">Uncharacterized protein</fullName>
    </submittedName>
</protein>
<accession>A0A5C5ZR57</accession>
<evidence type="ECO:0000256" key="1">
    <source>
        <dbReference type="SAM" id="Phobius"/>
    </source>
</evidence>
<keyword evidence="1" id="KW-1133">Transmembrane helix</keyword>
<proteinExistence type="predicted"/>
<organism evidence="2 3">
    <name type="scientific">Neorhodopirellula pilleata</name>
    <dbReference type="NCBI Taxonomy" id="2714738"/>
    <lineage>
        <taxon>Bacteria</taxon>
        <taxon>Pseudomonadati</taxon>
        <taxon>Planctomycetota</taxon>
        <taxon>Planctomycetia</taxon>
        <taxon>Pirellulales</taxon>
        <taxon>Pirellulaceae</taxon>
        <taxon>Neorhodopirellula</taxon>
    </lineage>
</organism>
<gene>
    <name evidence="2" type="ORF">Pla100_55980</name>
</gene>
<feature type="transmembrane region" description="Helical" evidence="1">
    <location>
        <begin position="359"/>
        <end position="377"/>
    </location>
</feature>
<dbReference type="EMBL" id="SJPM01000019">
    <property type="protein sequence ID" value="TWT89281.1"/>
    <property type="molecule type" value="Genomic_DNA"/>
</dbReference>
<keyword evidence="1" id="KW-0472">Membrane</keyword>
<keyword evidence="1" id="KW-0812">Transmembrane</keyword>
<feature type="transmembrane region" description="Helical" evidence="1">
    <location>
        <begin position="185"/>
        <end position="203"/>
    </location>
</feature>
<feature type="transmembrane region" description="Helical" evidence="1">
    <location>
        <begin position="389"/>
        <end position="410"/>
    </location>
</feature>
<reference evidence="2 3" key="1">
    <citation type="submission" date="2019-02" db="EMBL/GenBank/DDBJ databases">
        <title>Deep-cultivation of Planctomycetes and their phenomic and genomic characterization uncovers novel biology.</title>
        <authorList>
            <person name="Wiegand S."/>
            <person name="Jogler M."/>
            <person name="Boedeker C."/>
            <person name="Pinto D."/>
            <person name="Vollmers J."/>
            <person name="Rivas-Marin E."/>
            <person name="Kohn T."/>
            <person name="Peeters S.H."/>
            <person name="Heuer A."/>
            <person name="Rast P."/>
            <person name="Oberbeckmann S."/>
            <person name="Bunk B."/>
            <person name="Jeske O."/>
            <person name="Meyerdierks A."/>
            <person name="Storesund J.E."/>
            <person name="Kallscheuer N."/>
            <person name="Luecker S."/>
            <person name="Lage O.M."/>
            <person name="Pohl T."/>
            <person name="Merkel B.J."/>
            <person name="Hornburger P."/>
            <person name="Mueller R.-W."/>
            <person name="Bruemmer F."/>
            <person name="Labrenz M."/>
            <person name="Spormann A.M."/>
            <person name="Op Den Camp H."/>
            <person name="Overmann J."/>
            <person name="Amann R."/>
            <person name="Jetten M.S.M."/>
            <person name="Mascher T."/>
            <person name="Medema M.H."/>
            <person name="Devos D.P."/>
            <person name="Kaster A.-K."/>
            <person name="Ovreas L."/>
            <person name="Rohde M."/>
            <person name="Galperin M.Y."/>
            <person name="Jogler C."/>
        </authorList>
    </citation>
    <scope>NUCLEOTIDE SEQUENCE [LARGE SCALE GENOMIC DNA]</scope>
    <source>
        <strain evidence="2 3">Pla100</strain>
    </source>
</reference>
<feature type="transmembrane region" description="Helical" evidence="1">
    <location>
        <begin position="210"/>
        <end position="226"/>
    </location>
</feature>
<feature type="transmembrane region" description="Helical" evidence="1">
    <location>
        <begin position="7"/>
        <end position="23"/>
    </location>
</feature>
<feature type="transmembrane region" description="Helical" evidence="1">
    <location>
        <begin position="138"/>
        <end position="159"/>
    </location>
</feature>
<dbReference type="Proteomes" id="UP000316213">
    <property type="component" value="Unassembled WGS sequence"/>
</dbReference>
<feature type="transmembrane region" description="Helical" evidence="1">
    <location>
        <begin position="232"/>
        <end position="249"/>
    </location>
</feature>
<feature type="transmembrane region" description="Helical" evidence="1">
    <location>
        <begin position="73"/>
        <end position="92"/>
    </location>
</feature>
<dbReference type="AlphaFoldDB" id="A0A5C5ZR57"/>
<feature type="transmembrane region" description="Helical" evidence="1">
    <location>
        <begin position="416"/>
        <end position="436"/>
    </location>
</feature>